<accession>A0ABU9IIA4</accession>
<dbReference type="InterPro" id="IPR024524">
    <property type="entry name" value="DUF3800"/>
</dbReference>
<keyword evidence="2" id="KW-1185">Reference proteome</keyword>
<comment type="caution">
    <text evidence="1">The sequence shown here is derived from an EMBL/GenBank/DDBJ whole genome shotgun (WGS) entry which is preliminary data.</text>
</comment>
<dbReference type="RefSeq" id="WP_341688266.1">
    <property type="nucleotide sequence ID" value="NZ_JBBYHS010000001.1"/>
</dbReference>
<name>A0ABU9IIA4_9FLAO</name>
<reference evidence="1 2" key="1">
    <citation type="submission" date="2024-04" db="EMBL/GenBank/DDBJ databases">
        <title>Flavobacterium sp. DGU38 16S ribosomal RNA gene Genome sequencing and assembly.</title>
        <authorList>
            <person name="Park S."/>
        </authorList>
    </citation>
    <scope>NUCLEOTIDE SEQUENCE [LARGE SCALE GENOMIC DNA]</scope>
    <source>
        <strain evidence="1 2">DGU38</strain>
    </source>
</reference>
<dbReference type="Proteomes" id="UP001485226">
    <property type="component" value="Unassembled WGS sequence"/>
</dbReference>
<proteinExistence type="predicted"/>
<gene>
    <name evidence="1" type="ORF">AAEO57_00160</name>
</gene>
<protein>
    <submittedName>
        <fullName evidence="1">DUF3800 domain-containing protein</fullName>
    </submittedName>
</protein>
<organism evidence="1 2">
    <name type="scientific">Flavobacterium calami</name>
    <dbReference type="NCBI Taxonomy" id="3139144"/>
    <lineage>
        <taxon>Bacteria</taxon>
        <taxon>Pseudomonadati</taxon>
        <taxon>Bacteroidota</taxon>
        <taxon>Flavobacteriia</taxon>
        <taxon>Flavobacteriales</taxon>
        <taxon>Flavobacteriaceae</taxon>
        <taxon>Flavobacterium</taxon>
    </lineage>
</organism>
<evidence type="ECO:0000313" key="1">
    <source>
        <dbReference type="EMBL" id="MEL1252168.1"/>
    </source>
</evidence>
<dbReference type="Pfam" id="PF12686">
    <property type="entry name" value="DUF3800"/>
    <property type="match status" value="1"/>
</dbReference>
<evidence type="ECO:0000313" key="2">
    <source>
        <dbReference type="Proteomes" id="UP001485226"/>
    </source>
</evidence>
<dbReference type="EMBL" id="JBBYHS010000001">
    <property type="protein sequence ID" value="MEL1252168.1"/>
    <property type="molecule type" value="Genomic_DNA"/>
</dbReference>
<sequence>MSKRTIYFDESGNTGQDMLNQDQKVFVLASVSFNNEELEELEKIFGVQGEMHFKKLRKSIEGRKKILQFLNHEYITESRVMFSSVHKEFNVCGQITDQLIETAMHHRGHDIYVKANNIFYMNYLFYFGNFFWDGELYMDLIKYFVEMIRTKTQESIESFYETVAKLLDSVEEKSVLEPVLESRKYIDEILDSTDKYTIDVTFSTFLVLCDRWYKFHNSPIDVKLDVSKQISHYSDYLDHTRQLAESGADKTQIGYDERVTIFPPQIGDLQMVDSKDEFGVQCADLIASAITFMYNNEEGNNAPFAKEIQKTKLLDLSNAFVIWPSDSESLNAMRSLDQGGINPNDFLAEYFS</sequence>